<accession>A0A1S6QHP9</accession>
<dbReference type="InterPro" id="IPR050624">
    <property type="entry name" value="HTH-type_Tx_Regulator"/>
</dbReference>
<evidence type="ECO:0000259" key="3">
    <source>
        <dbReference type="PROSITE" id="PS50977"/>
    </source>
</evidence>
<evidence type="ECO:0000256" key="1">
    <source>
        <dbReference type="ARBA" id="ARBA00023125"/>
    </source>
</evidence>
<feature type="DNA-binding region" description="H-T-H motif" evidence="2">
    <location>
        <begin position="37"/>
        <end position="56"/>
    </location>
</feature>
<dbReference type="EMBL" id="CP018906">
    <property type="protein sequence ID" value="AQW21132.1"/>
    <property type="molecule type" value="Genomic_DNA"/>
</dbReference>
<name>A0A1S6QHP9_9LACO</name>
<organism evidence="4 5">
    <name type="scientific">Lentilactobacillus curieae</name>
    <dbReference type="NCBI Taxonomy" id="1138822"/>
    <lineage>
        <taxon>Bacteria</taxon>
        <taxon>Bacillati</taxon>
        <taxon>Bacillota</taxon>
        <taxon>Bacilli</taxon>
        <taxon>Lactobacillales</taxon>
        <taxon>Lactobacillaceae</taxon>
        <taxon>Lentilactobacillus</taxon>
    </lineage>
</organism>
<dbReference type="PANTHER" id="PTHR43479">
    <property type="entry name" value="ACREF/ENVCD OPERON REPRESSOR-RELATED"/>
    <property type="match status" value="1"/>
</dbReference>
<dbReference type="Gene3D" id="1.10.357.10">
    <property type="entry name" value="Tetracycline Repressor, domain 2"/>
    <property type="match status" value="1"/>
</dbReference>
<evidence type="ECO:0000313" key="5">
    <source>
        <dbReference type="Proteomes" id="UP000030361"/>
    </source>
</evidence>
<dbReference type="SUPFAM" id="SSF46689">
    <property type="entry name" value="Homeodomain-like"/>
    <property type="match status" value="1"/>
</dbReference>
<dbReference type="Proteomes" id="UP000030361">
    <property type="component" value="Chromosome"/>
</dbReference>
<dbReference type="eggNOG" id="COG1309">
    <property type="taxonomic scope" value="Bacteria"/>
</dbReference>
<dbReference type="PROSITE" id="PS50977">
    <property type="entry name" value="HTH_TETR_2"/>
    <property type="match status" value="1"/>
</dbReference>
<dbReference type="RefSeq" id="WP_035166506.1">
    <property type="nucleotide sequence ID" value="NZ_CP018906.1"/>
</dbReference>
<feature type="domain" description="HTH tetR-type" evidence="3">
    <location>
        <begin position="14"/>
        <end position="74"/>
    </location>
</feature>
<keyword evidence="5" id="KW-1185">Reference proteome</keyword>
<sequence length="198" mass="23443">MKYDLNKKPTRGAVRTLDAFAQTMFSLLQEKPFEDISVNEISNVSNFPRATFYNYFDDKYDLANYCWYVLSQEIHLEEYLKFSPEELIDVYFDRLFDLLSEKEELLDGIKKCNSMDGLLINSFLNYFKDLVRKIAEEFSNNYDNDVPPELVADHYCNTILLVLEWIFLRNNPVDKAKAHKYLSSLLNNNQLREKNVKE</sequence>
<dbReference type="PANTHER" id="PTHR43479:SF7">
    <property type="entry name" value="TETR-FAMILY TRANSCRIPTIONAL REGULATOR"/>
    <property type="match status" value="1"/>
</dbReference>
<dbReference type="InterPro" id="IPR001647">
    <property type="entry name" value="HTH_TetR"/>
</dbReference>
<dbReference type="AlphaFoldDB" id="A0A1S6QHP9"/>
<evidence type="ECO:0000313" key="4">
    <source>
        <dbReference type="EMBL" id="AQW21132.1"/>
    </source>
</evidence>
<dbReference type="GO" id="GO:0003677">
    <property type="term" value="F:DNA binding"/>
    <property type="evidence" value="ECO:0007669"/>
    <property type="project" value="UniProtKB-UniRule"/>
</dbReference>
<dbReference type="KEGG" id="lcu:PL11_003930"/>
<protein>
    <submittedName>
        <fullName evidence="4">TetR family transcriptional regulator</fullName>
    </submittedName>
</protein>
<dbReference type="InterPro" id="IPR009057">
    <property type="entry name" value="Homeodomain-like_sf"/>
</dbReference>
<proteinExistence type="predicted"/>
<dbReference type="Pfam" id="PF00440">
    <property type="entry name" value="TetR_N"/>
    <property type="match status" value="1"/>
</dbReference>
<dbReference type="OrthoDB" id="9810250at2"/>
<reference evidence="4 5" key="1">
    <citation type="journal article" date="2015" name="Genome Announc.">
        <title>Genome Sequence of Lactobacillus curieae CCTCC M 2011381T, a Novel Producer of Gamma-aminobutyric Acid.</title>
        <authorList>
            <person name="Wang Y."/>
            <person name="Wang Y."/>
            <person name="Lang C."/>
            <person name="Wei D."/>
            <person name="Xu P."/>
            <person name="Xie J."/>
        </authorList>
    </citation>
    <scope>NUCLEOTIDE SEQUENCE [LARGE SCALE GENOMIC DNA]</scope>
    <source>
        <strain evidence="4 5">CCTCC M 2011381</strain>
    </source>
</reference>
<evidence type="ECO:0000256" key="2">
    <source>
        <dbReference type="PROSITE-ProRule" id="PRU00335"/>
    </source>
</evidence>
<keyword evidence="1 2" id="KW-0238">DNA-binding</keyword>
<gene>
    <name evidence="4" type="ORF">PL11_003930</name>
</gene>